<evidence type="ECO:0000256" key="6">
    <source>
        <dbReference type="SAM" id="Phobius"/>
    </source>
</evidence>
<dbReference type="GeneTree" id="ENSGT00390000014273"/>
<proteinExistence type="predicted"/>
<dbReference type="Pfam" id="PF05648">
    <property type="entry name" value="PEX11"/>
    <property type="match status" value="1"/>
</dbReference>
<evidence type="ECO:0000256" key="1">
    <source>
        <dbReference type="ARBA" id="ARBA00022593"/>
    </source>
</evidence>
<accession>A0A9L0J7F6</accession>
<dbReference type="AlphaFoldDB" id="A0A9L0J7F6"/>
<dbReference type="GO" id="GO:0007165">
    <property type="term" value="P:signal transduction"/>
    <property type="evidence" value="ECO:0007669"/>
    <property type="project" value="Ensembl"/>
</dbReference>
<sequence length="343" mass="37136">MIRLCRPQAKAQGNRHSGMHLGSWAPGSAGRGGAGRPGMPEAGEMDPLRAPSRTPQTWRGAPDTWGAAAPEGGSRGFAHLGQQLGVALVTTTSGPDRKPWRRLSGSAPAPAGGDRRRAEALGPEPRARGPLGWALWTLSHASPTRPRAGTDSSGFRLGNVVHAVQATQQSIHAADLVPRFCLTLANLNRVIYFICDTVLWVRSVGLASGVNKEKWQMWAARHYCCSVLLSLLRDLYEISLQMEQVAHDRAKREESSSQVPLGYSVADEETEWLQSFLLLLFRSLKKHPPLLLDTVKNVCDVLNPLDQLGIYKSNPGLIGLGGLVSSIAGIITVAYPQMKLKTH</sequence>
<evidence type="ECO:0000256" key="2">
    <source>
        <dbReference type="ARBA" id="ARBA00023136"/>
    </source>
</evidence>
<keyword evidence="2 6" id="KW-0472">Membrane</keyword>
<evidence type="ECO:0000313" key="7">
    <source>
        <dbReference type="Ensembl" id="ENSEASP00005045165.1"/>
    </source>
</evidence>
<dbReference type="Proteomes" id="UP000694387">
    <property type="component" value="Chromosome 2"/>
</dbReference>
<gene>
    <name evidence="7" type="primary">PEX11A</name>
</gene>
<organism evidence="7 8">
    <name type="scientific">Equus asinus</name>
    <name type="common">Donkey</name>
    <name type="synonym">Equus africanus asinus</name>
    <dbReference type="NCBI Taxonomy" id="9793"/>
    <lineage>
        <taxon>Eukaryota</taxon>
        <taxon>Metazoa</taxon>
        <taxon>Chordata</taxon>
        <taxon>Craniata</taxon>
        <taxon>Vertebrata</taxon>
        <taxon>Euteleostomi</taxon>
        <taxon>Mammalia</taxon>
        <taxon>Eutheria</taxon>
        <taxon>Laurasiatheria</taxon>
        <taxon>Perissodactyla</taxon>
        <taxon>Equidae</taxon>
        <taxon>Equus</taxon>
    </lineage>
</organism>
<feature type="region of interest" description="Disordered" evidence="5">
    <location>
        <begin position="91"/>
        <end position="126"/>
    </location>
</feature>
<dbReference type="GO" id="GO:0016559">
    <property type="term" value="P:peroxisome fission"/>
    <property type="evidence" value="ECO:0007669"/>
    <property type="project" value="Ensembl"/>
</dbReference>
<dbReference type="GO" id="GO:0044375">
    <property type="term" value="P:regulation of peroxisome size"/>
    <property type="evidence" value="ECO:0007669"/>
    <property type="project" value="Ensembl"/>
</dbReference>
<evidence type="ECO:0000256" key="5">
    <source>
        <dbReference type="SAM" id="MobiDB-lite"/>
    </source>
</evidence>
<dbReference type="PANTHER" id="PTHR12652:SF22">
    <property type="entry name" value="PEROXISOMAL MEMBRANE PROTEIN 11A"/>
    <property type="match status" value="1"/>
</dbReference>
<evidence type="ECO:0000313" key="8">
    <source>
        <dbReference type="Proteomes" id="UP000694387"/>
    </source>
</evidence>
<dbReference type="GO" id="GO:0005778">
    <property type="term" value="C:peroxisomal membrane"/>
    <property type="evidence" value="ECO:0007669"/>
    <property type="project" value="UniProtKB-SubCell"/>
</dbReference>
<keyword evidence="8" id="KW-1185">Reference proteome</keyword>
<keyword evidence="3" id="KW-0576">Peroxisome</keyword>
<dbReference type="GO" id="GO:0032991">
    <property type="term" value="C:protein-containing complex"/>
    <property type="evidence" value="ECO:0007669"/>
    <property type="project" value="Ensembl"/>
</dbReference>
<keyword evidence="6" id="KW-0812">Transmembrane</keyword>
<dbReference type="GO" id="GO:0042803">
    <property type="term" value="F:protein homodimerization activity"/>
    <property type="evidence" value="ECO:0007669"/>
    <property type="project" value="Ensembl"/>
</dbReference>
<comment type="subcellular location">
    <subcellularLocation>
        <location evidence="4">Peroxisome membrane</location>
    </subcellularLocation>
</comment>
<reference evidence="7" key="2">
    <citation type="submission" date="2025-08" db="UniProtKB">
        <authorList>
            <consortium name="Ensembl"/>
        </authorList>
    </citation>
    <scope>IDENTIFICATION</scope>
</reference>
<feature type="region of interest" description="Disordered" evidence="5">
    <location>
        <begin position="1"/>
        <end position="72"/>
    </location>
</feature>
<dbReference type="Ensembl" id="ENSEAST00005065017.1">
    <property type="protein sequence ID" value="ENSEASP00005045165.1"/>
    <property type="gene ID" value="ENSEASG00005029106.1"/>
</dbReference>
<reference evidence="7 8" key="1">
    <citation type="journal article" date="2020" name="Nat. Commun.">
        <title>Donkey genomes provide new insights into domestication and selection for coat color.</title>
        <authorList>
            <person name="Wang"/>
            <person name="C."/>
            <person name="Li"/>
            <person name="H."/>
            <person name="Guo"/>
            <person name="Y."/>
            <person name="Huang"/>
            <person name="J."/>
            <person name="Sun"/>
            <person name="Y."/>
            <person name="Min"/>
            <person name="J."/>
            <person name="Wang"/>
            <person name="J."/>
            <person name="Fang"/>
            <person name="X."/>
            <person name="Zhao"/>
            <person name="Z."/>
            <person name="Wang"/>
            <person name="S."/>
            <person name="Zhang"/>
            <person name="Y."/>
            <person name="Liu"/>
            <person name="Q."/>
            <person name="Jiang"/>
            <person name="Q."/>
            <person name="Wang"/>
            <person name="X."/>
            <person name="Guo"/>
            <person name="Y."/>
            <person name="Yang"/>
            <person name="C."/>
            <person name="Wang"/>
            <person name="Y."/>
            <person name="Tian"/>
            <person name="F."/>
            <person name="Zhuang"/>
            <person name="G."/>
            <person name="Fan"/>
            <person name="Y."/>
            <person name="Gao"/>
            <person name="Q."/>
            <person name="Li"/>
            <person name="Y."/>
            <person name="Ju"/>
            <person name="Z."/>
            <person name="Li"/>
            <person name="J."/>
            <person name="Li"/>
            <person name="R."/>
            <person name="Hou"/>
            <person name="M."/>
            <person name="Yang"/>
            <person name="G."/>
            <person name="Liu"/>
            <person name="G."/>
            <person name="Liu"/>
            <person name="W."/>
            <person name="Guo"/>
            <person name="J."/>
            <person name="Pan"/>
            <person name="S."/>
            <person name="Fan"/>
            <person name="G."/>
            <person name="Zhang"/>
            <person name="W."/>
            <person name="Zhang"/>
            <person name="R."/>
            <person name="Yu"/>
            <person name="J."/>
            <person name="Zhang"/>
            <person name="X."/>
            <person name="Yin"/>
            <person name="Q."/>
            <person name="Ji"/>
            <person name="C."/>
            <person name="Jin"/>
            <person name="Y."/>
            <person name="Yue"/>
            <person name="G."/>
            <person name="Liu"/>
            <person name="M."/>
            <person name="Xu"/>
            <person name="J."/>
            <person name="Liu"/>
            <person name="S."/>
            <person name="Jordana"/>
            <person name="J."/>
            <person name="Noce"/>
            <person name="A."/>
            <person name="Amills"/>
            <person name="M."/>
            <person name="Wu"/>
            <person name="D.D."/>
            <person name="Li"/>
            <person name="S."/>
            <person name="Zhou"/>
            <person name="X. and Zhong"/>
            <person name="J."/>
        </authorList>
    </citation>
    <scope>NUCLEOTIDE SEQUENCE [LARGE SCALE GENOMIC DNA]</scope>
</reference>
<dbReference type="InterPro" id="IPR008733">
    <property type="entry name" value="PEX11"/>
</dbReference>
<feature type="transmembrane region" description="Helical" evidence="6">
    <location>
        <begin position="316"/>
        <end position="335"/>
    </location>
</feature>
<name>A0A9L0J7F6_EQUAS</name>
<keyword evidence="1" id="KW-0962">Peroxisome biogenesis</keyword>
<evidence type="ECO:0000256" key="4">
    <source>
        <dbReference type="ARBA" id="ARBA00046271"/>
    </source>
</evidence>
<protein>
    <submittedName>
        <fullName evidence="7">Peroxisomal biosis factor 11 alpha</fullName>
    </submittedName>
</protein>
<keyword evidence="6" id="KW-1133">Transmembrane helix</keyword>
<dbReference type="PANTHER" id="PTHR12652">
    <property type="entry name" value="PEROXISOMAL BIOGENESIS FACTOR 11"/>
    <property type="match status" value="1"/>
</dbReference>
<reference evidence="7" key="3">
    <citation type="submission" date="2025-09" db="UniProtKB">
        <authorList>
            <consortium name="Ensembl"/>
        </authorList>
    </citation>
    <scope>IDENTIFICATION</scope>
</reference>
<evidence type="ECO:0000256" key="3">
    <source>
        <dbReference type="ARBA" id="ARBA00023140"/>
    </source>
</evidence>